<evidence type="ECO:0000259" key="2">
    <source>
        <dbReference type="Pfam" id="PF15749"/>
    </source>
</evidence>
<proteinExistence type="predicted"/>
<dbReference type="PANTHER" id="PTHR15863">
    <property type="entry name" value="MRN COMPLEX-INTERACTING PROTEIN"/>
    <property type="match status" value="1"/>
</dbReference>
<dbReference type="OrthoDB" id="9909447at2759"/>
<feature type="signal peptide" evidence="1">
    <location>
        <begin position="1"/>
        <end position="22"/>
    </location>
</feature>
<dbReference type="EMBL" id="WNTK01008854">
    <property type="protein sequence ID" value="KAG9462920.1"/>
    <property type="molecule type" value="Genomic_DNA"/>
</dbReference>
<keyword evidence="4" id="KW-1185">Reference proteome</keyword>
<evidence type="ECO:0000256" key="1">
    <source>
        <dbReference type="SAM" id="SignalP"/>
    </source>
</evidence>
<evidence type="ECO:0000313" key="3">
    <source>
        <dbReference type="EMBL" id="KAG9462920.1"/>
    </source>
</evidence>
<comment type="caution">
    <text evidence="3">The sequence shown here is derived from an EMBL/GenBank/DDBJ whole genome shotgun (WGS) entry which is preliminary data.</text>
</comment>
<dbReference type="Pfam" id="PF15749">
    <property type="entry name" value="MRNIP"/>
    <property type="match status" value="1"/>
</dbReference>
<protein>
    <recommendedName>
        <fullName evidence="2">MRN complex-interacting protein N-terminal domain-containing protein</fullName>
    </recommendedName>
</protein>
<gene>
    <name evidence="3" type="ORF">GDO78_022826</name>
</gene>
<dbReference type="InterPro" id="IPR032739">
    <property type="entry name" value="MRNIP"/>
</dbReference>
<dbReference type="GO" id="GO:0007095">
    <property type="term" value="P:mitotic G2 DNA damage checkpoint signaling"/>
    <property type="evidence" value="ECO:0007669"/>
    <property type="project" value="TreeGrafter"/>
</dbReference>
<name>A0A8J6BG29_ELECQ</name>
<organism evidence="3 4">
    <name type="scientific">Eleutherodactylus coqui</name>
    <name type="common">Puerto Rican coqui</name>
    <dbReference type="NCBI Taxonomy" id="57060"/>
    <lineage>
        <taxon>Eukaryota</taxon>
        <taxon>Metazoa</taxon>
        <taxon>Chordata</taxon>
        <taxon>Craniata</taxon>
        <taxon>Vertebrata</taxon>
        <taxon>Euteleostomi</taxon>
        <taxon>Amphibia</taxon>
        <taxon>Batrachia</taxon>
        <taxon>Anura</taxon>
        <taxon>Neobatrachia</taxon>
        <taxon>Hyloidea</taxon>
        <taxon>Eleutherodactylidae</taxon>
        <taxon>Eleutherodactylinae</taxon>
        <taxon>Eleutherodactylus</taxon>
        <taxon>Eleutherodactylus</taxon>
    </lineage>
</organism>
<sequence length="72" mass="7797">MVAAGVAACCVLSSVLYVQVRSSRRWTCKLCGDKQSQLKVYGQSSAADCRRHVQKLNLLQGQVERAAADRAG</sequence>
<feature type="domain" description="MRN complex-interacting protein N-terminal" evidence="2">
    <location>
        <begin position="16"/>
        <end position="68"/>
    </location>
</feature>
<feature type="chain" id="PRO_5035273179" description="MRN complex-interacting protein N-terminal domain-containing protein" evidence="1">
    <location>
        <begin position="23"/>
        <end position="72"/>
    </location>
</feature>
<evidence type="ECO:0000313" key="4">
    <source>
        <dbReference type="Proteomes" id="UP000770717"/>
    </source>
</evidence>
<dbReference type="GO" id="GO:0005634">
    <property type="term" value="C:nucleus"/>
    <property type="evidence" value="ECO:0007669"/>
    <property type="project" value="TreeGrafter"/>
</dbReference>
<accession>A0A8J6BG29</accession>
<dbReference type="Proteomes" id="UP000770717">
    <property type="component" value="Unassembled WGS sequence"/>
</dbReference>
<dbReference type="InterPro" id="IPR049472">
    <property type="entry name" value="MRNIP_N"/>
</dbReference>
<keyword evidence="1" id="KW-0732">Signal</keyword>
<dbReference type="PANTHER" id="PTHR15863:SF2">
    <property type="entry name" value="MRN COMPLEX-INTERACTING PROTEIN"/>
    <property type="match status" value="1"/>
</dbReference>
<reference evidence="3" key="1">
    <citation type="thesis" date="2020" institute="ProQuest LLC" country="789 East Eisenhower Parkway, Ann Arbor, MI, USA">
        <title>Comparative Genomics and Chromosome Evolution.</title>
        <authorList>
            <person name="Mudd A.B."/>
        </authorList>
    </citation>
    <scope>NUCLEOTIDE SEQUENCE</scope>
    <source>
        <strain evidence="3">HN-11 Male</strain>
        <tissue evidence="3">Kidney and liver</tissue>
    </source>
</reference>
<dbReference type="AlphaFoldDB" id="A0A8J6BG29"/>
<dbReference type="GO" id="GO:0003682">
    <property type="term" value="F:chromatin binding"/>
    <property type="evidence" value="ECO:0007669"/>
    <property type="project" value="TreeGrafter"/>
</dbReference>